<protein>
    <submittedName>
        <fullName evidence="2">Uncharacterized protein</fullName>
    </submittedName>
</protein>
<keyword evidence="3" id="KW-1185">Reference proteome</keyword>
<evidence type="ECO:0000313" key="3">
    <source>
        <dbReference type="Proteomes" id="UP001150062"/>
    </source>
</evidence>
<gene>
    <name evidence="2" type="ORF">M0813_22912</name>
</gene>
<evidence type="ECO:0000313" key="2">
    <source>
        <dbReference type="EMBL" id="KAJ6242139.1"/>
    </source>
</evidence>
<sequence>MLTFFDKITFTLRCNNEEFCEEFNKIFSTTENKTFLIDQENIGISEEDKADVFLHLADNSFGFLPEELIEKFGKETQSKLQQEIIDNYYSEVIVGDCVLLPLEDKQFKFFLYAPVSRARESLADTGNIFQSFRASIVAIDKYNFAQLQTEDINEKKNEKDQKKEQEKEKEKEKEKNQNCINTIIVTALPGLNKKKDLGSVLVVRQLWEIYKIFIGLPEIKLKQMRRKKENNKEQNKKQKKNQPWKVPFAWSLGSASYQEYMMTTDSPKTKTTKTYWY</sequence>
<dbReference type="Proteomes" id="UP001150062">
    <property type="component" value="Unassembled WGS sequence"/>
</dbReference>
<organism evidence="2 3">
    <name type="scientific">Anaeramoeba flamelloides</name>
    <dbReference type="NCBI Taxonomy" id="1746091"/>
    <lineage>
        <taxon>Eukaryota</taxon>
        <taxon>Metamonada</taxon>
        <taxon>Anaeramoebidae</taxon>
        <taxon>Anaeramoeba</taxon>
    </lineage>
</organism>
<proteinExistence type="predicted"/>
<accession>A0ABQ8YC54</accession>
<comment type="caution">
    <text evidence="2">The sequence shown here is derived from an EMBL/GenBank/DDBJ whole genome shotgun (WGS) entry which is preliminary data.</text>
</comment>
<dbReference type="EMBL" id="JAOAOG010000182">
    <property type="protein sequence ID" value="KAJ6242139.1"/>
    <property type="molecule type" value="Genomic_DNA"/>
</dbReference>
<feature type="region of interest" description="Disordered" evidence="1">
    <location>
        <begin position="153"/>
        <end position="173"/>
    </location>
</feature>
<name>A0ABQ8YC54_9EUKA</name>
<evidence type="ECO:0000256" key="1">
    <source>
        <dbReference type="SAM" id="MobiDB-lite"/>
    </source>
</evidence>
<reference evidence="2" key="1">
    <citation type="submission" date="2022-08" db="EMBL/GenBank/DDBJ databases">
        <title>Novel sulfate-reducing endosymbionts in the free-living metamonad Anaeramoeba.</title>
        <authorList>
            <person name="Jerlstrom-Hultqvist J."/>
            <person name="Cepicka I."/>
            <person name="Gallot-Lavallee L."/>
            <person name="Salas-Leiva D."/>
            <person name="Curtis B.A."/>
            <person name="Zahonova K."/>
            <person name="Pipaliya S."/>
            <person name="Dacks J."/>
            <person name="Roger A.J."/>
        </authorList>
    </citation>
    <scope>NUCLEOTIDE SEQUENCE</scope>
    <source>
        <strain evidence="2">Schooner1</strain>
    </source>
</reference>